<evidence type="ECO:0000256" key="2">
    <source>
        <dbReference type="ARBA" id="ARBA00022485"/>
    </source>
</evidence>
<dbReference type="PANTHER" id="PTHR43787">
    <property type="entry name" value="FEMO COFACTOR BIOSYNTHESIS PROTEIN NIFB-RELATED"/>
    <property type="match status" value="1"/>
</dbReference>
<reference evidence="9" key="1">
    <citation type="submission" date="2017-01" db="EMBL/GenBank/DDBJ databases">
        <authorList>
            <person name="Varghese N."/>
            <person name="Submissions S."/>
        </authorList>
    </citation>
    <scope>NUCLEOTIDE SEQUENCE [LARGE SCALE GENOMIC DNA]</scope>
    <source>
        <strain evidence="9">DSM 21054</strain>
    </source>
</reference>
<dbReference type="PROSITE" id="PS51918">
    <property type="entry name" value="RADICAL_SAM"/>
    <property type="match status" value="1"/>
</dbReference>
<comment type="cofactor">
    <cofactor evidence="1">
        <name>[4Fe-4S] cluster</name>
        <dbReference type="ChEBI" id="CHEBI:49883"/>
    </cofactor>
</comment>
<dbReference type="SUPFAM" id="SSF102114">
    <property type="entry name" value="Radical SAM enzymes"/>
    <property type="match status" value="1"/>
</dbReference>
<organism evidence="8 9">
    <name type="scientific">Filimonas lacunae</name>
    <dbReference type="NCBI Taxonomy" id="477680"/>
    <lineage>
        <taxon>Bacteria</taxon>
        <taxon>Pseudomonadati</taxon>
        <taxon>Bacteroidota</taxon>
        <taxon>Chitinophagia</taxon>
        <taxon>Chitinophagales</taxon>
        <taxon>Chitinophagaceae</taxon>
        <taxon>Filimonas</taxon>
    </lineage>
</organism>
<dbReference type="CDD" id="cd01335">
    <property type="entry name" value="Radical_SAM"/>
    <property type="match status" value="1"/>
</dbReference>
<gene>
    <name evidence="8" type="ORF">SAMN05421788_11811</name>
</gene>
<keyword evidence="3" id="KW-0949">S-adenosyl-L-methionine</keyword>
<evidence type="ECO:0000313" key="8">
    <source>
        <dbReference type="EMBL" id="SIT34636.1"/>
    </source>
</evidence>
<evidence type="ECO:0000256" key="1">
    <source>
        <dbReference type="ARBA" id="ARBA00001966"/>
    </source>
</evidence>
<dbReference type="Proteomes" id="UP000186917">
    <property type="component" value="Unassembled WGS sequence"/>
</dbReference>
<name>A0A1N7RHK5_9BACT</name>
<dbReference type="SFLD" id="SFLDG01067">
    <property type="entry name" value="SPASM/twitch_domain_containing"/>
    <property type="match status" value="1"/>
</dbReference>
<dbReference type="InterPro" id="IPR058240">
    <property type="entry name" value="rSAM_sf"/>
</dbReference>
<evidence type="ECO:0000256" key="3">
    <source>
        <dbReference type="ARBA" id="ARBA00022691"/>
    </source>
</evidence>
<dbReference type="UniPathway" id="UPA00782"/>
<dbReference type="Gene3D" id="3.20.20.70">
    <property type="entry name" value="Aldolase class I"/>
    <property type="match status" value="1"/>
</dbReference>
<dbReference type="NCBIfam" id="TIGR04085">
    <property type="entry name" value="rSAM_more_4Fe4S"/>
    <property type="match status" value="1"/>
</dbReference>
<dbReference type="SFLD" id="SFLDS00029">
    <property type="entry name" value="Radical_SAM"/>
    <property type="match status" value="1"/>
</dbReference>
<feature type="domain" description="Radical SAM core" evidence="7">
    <location>
        <begin position="88"/>
        <end position="311"/>
    </location>
</feature>
<proteinExistence type="predicted"/>
<dbReference type="PANTHER" id="PTHR43787:SF3">
    <property type="entry name" value="ARYLSULFATASE REGULATORY PROTEIN"/>
    <property type="match status" value="1"/>
</dbReference>
<sequence>MKLSQFNNAIALKDKFLLYNALSNRYLVVEPLLNELVESARLNGNIDELLDYHPGFYQSLHKNGFIVENETDEIEVVKQMRQQVDIEDDTQYQLVINPTMNCNFKCWYCYESHEKGSKMDTPTIENVKKHITHVVESMPRLKNFHISWFGGEPLLYFEQVIVPVMEYVKTLFAHRTVSFSTGFTTNGFLINPSMFDAFQSYHITNFQITLDGNKKLHDAVRFVSARRGSYDDIIENVLSLCRNQLSVSIRINYTATNLKELEEIVHDLLPLEDDFRPYLRISFHKVWQEKDVTLIGRVRELHRFFRSQGFNTTFGDVDLPDTVRNSCYADKKNHATINYNGEVFKCTARNFSSGSKEGELNTDGSITWNEKYYNRLDVKFKNKPCLSCSILPICNGGCSQEAIEHLHEDYCMYDFDEQRKKGVILNKFLNMANTRVTANS</sequence>
<evidence type="ECO:0000259" key="7">
    <source>
        <dbReference type="PROSITE" id="PS51918"/>
    </source>
</evidence>
<dbReference type="InterPro" id="IPR007197">
    <property type="entry name" value="rSAM"/>
</dbReference>
<dbReference type="RefSeq" id="WP_076382843.1">
    <property type="nucleotide sequence ID" value="NZ_AP017422.1"/>
</dbReference>
<dbReference type="GO" id="GO:0051539">
    <property type="term" value="F:4 iron, 4 sulfur cluster binding"/>
    <property type="evidence" value="ECO:0007669"/>
    <property type="project" value="UniProtKB-KW"/>
</dbReference>
<dbReference type="Pfam" id="PF04055">
    <property type="entry name" value="Radical_SAM"/>
    <property type="match status" value="1"/>
</dbReference>
<evidence type="ECO:0000256" key="6">
    <source>
        <dbReference type="ARBA" id="ARBA00023014"/>
    </source>
</evidence>
<keyword evidence="6" id="KW-0411">Iron-sulfur</keyword>
<keyword evidence="2" id="KW-0004">4Fe-4S</keyword>
<dbReference type="AlphaFoldDB" id="A0A1N7RHK5"/>
<accession>A0A1N7RHK5</accession>
<dbReference type="InterPro" id="IPR023885">
    <property type="entry name" value="4Fe4S-binding_SPASM_dom"/>
</dbReference>
<dbReference type="InterPro" id="IPR013785">
    <property type="entry name" value="Aldolase_TIM"/>
</dbReference>
<dbReference type="InterPro" id="IPR006638">
    <property type="entry name" value="Elp3/MiaA/NifB-like_rSAM"/>
</dbReference>
<dbReference type="SMART" id="SM00729">
    <property type="entry name" value="Elp3"/>
    <property type="match status" value="1"/>
</dbReference>
<evidence type="ECO:0000313" key="9">
    <source>
        <dbReference type="Proteomes" id="UP000186917"/>
    </source>
</evidence>
<dbReference type="GO" id="GO:0003824">
    <property type="term" value="F:catalytic activity"/>
    <property type="evidence" value="ECO:0007669"/>
    <property type="project" value="InterPro"/>
</dbReference>
<dbReference type="GO" id="GO:0046872">
    <property type="term" value="F:metal ion binding"/>
    <property type="evidence" value="ECO:0007669"/>
    <property type="project" value="UniProtKB-KW"/>
</dbReference>
<dbReference type="EMBL" id="FTOR01000018">
    <property type="protein sequence ID" value="SIT34636.1"/>
    <property type="molecule type" value="Genomic_DNA"/>
</dbReference>
<keyword evidence="5" id="KW-0408">Iron</keyword>
<keyword evidence="4" id="KW-0479">Metal-binding</keyword>
<keyword evidence="9" id="KW-1185">Reference proteome</keyword>
<dbReference type="STRING" id="477680.SAMN05421788_11811"/>
<evidence type="ECO:0000256" key="5">
    <source>
        <dbReference type="ARBA" id="ARBA00023004"/>
    </source>
</evidence>
<dbReference type="OrthoDB" id="9808591at2"/>
<evidence type="ECO:0000256" key="4">
    <source>
        <dbReference type="ARBA" id="ARBA00022723"/>
    </source>
</evidence>
<protein>
    <recommendedName>
        <fullName evidence="7">Radical SAM core domain-containing protein</fullName>
    </recommendedName>
</protein>